<comment type="caution">
    <text evidence="7">The sequence shown here is derived from an EMBL/GenBank/DDBJ whole genome shotgun (WGS) entry which is preliminary data.</text>
</comment>
<dbReference type="Gene3D" id="3.40.50.2030">
    <property type="match status" value="2"/>
</dbReference>
<comment type="cofactor">
    <cofactor evidence="6">
        <name>hybrid [4Fe-2O-2S] cluster</name>
        <dbReference type="ChEBI" id="CHEBI:60519"/>
    </cofactor>
    <text evidence="6">Binds 1 hybrid [4Fe-2O-2S] cluster.</text>
</comment>
<evidence type="ECO:0000256" key="6">
    <source>
        <dbReference type="HAMAP-Rule" id="MF_00069"/>
    </source>
</evidence>
<dbReference type="NCBIfam" id="NF003658">
    <property type="entry name" value="PRK05290.1"/>
    <property type="match status" value="1"/>
</dbReference>
<feature type="binding site" evidence="6">
    <location>
        <position position="476"/>
    </location>
    <ligand>
        <name>hybrid [4Fe-2O-2S] cluster</name>
        <dbReference type="ChEBI" id="CHEBI:60519"/>
    </ligand>
</feature>
<dbReference type="PANTHER" id="PTHR30109:SF0">
    <property type="entry name" value="HYDROXYLAMINE REDUCTASE"/>
    <property type="match status" value="1"/>
</dbReference>
<dbReference type="InterPro" id="IPR010048">
    <property type="entry name" value="Hydroxylam_reduct"/>
</dbReference>
<dbReference type="GO" id="GO:0046872">
    <property type="term" value="F:metal ion binding"/>
    <property type="evidence" value="ECO:0007669"/>
    <property type="project" value="UniProtKB-KW"/>
</dbReference>
<comment type="catalytic activity">
    <reaction evidence="6">
        <text>A + NH4(+) + H2O = hydroxylamine + AH2 + H(+)</text>
        <dbReference type="Rhea" id="RHEA:22052"/>
        <dbReference type="ChEBI" id="CHEBI:13193"/>
        <dbReference type="ChEBI" id="CHEBI:15377"/>
        <dbReference type="ChEBI" id="CHEBI:15378"/>
        <dbReference type="ChEBI" id="CHEBI:15429"/>
        <dbReference type="ChEBI" id="CHEBI:17499"/>
        <dbReference type="ChEBI" id="CHEBI:28938"/>
        <dbReference type="EC" id="1.7.99.1"/>
    </reaction>
</comment>
<keyword evidence="5 6" id="KW-0411">Iron-sulfur</keyword>
<feature type="binding site" evidence="6">
    <location>
        <position position="19"/>
    </location>
    <ligand>
        <name>[4Fe-4S] cluster</name>
        <dbReference type="ChEBI" id="CHEBI:49883"/>
    </ligand>
</feature>
<dbReference type="OrthoDB" id="9761526at2"/>
<dbReference type="SUPFAM" id="SSF56821">
    <property type="entry name" value="Prismane protein-like"/>
    <property type="match status" value="1"/>
</dbReference>
<dbReference type="InterPro" id="IPR004137">
    <property type="entry name" value="HCP/CODH"/>
</dbReference>
<keyword evidence="1 6" id="KW-0963">Cytoplasm</keyword>
<dbReference type="EC" id="1.7.99.1" evidence="6"/>
<dbReference type="InterPro" id="IPR016099">
    <property type="entry name" value="Prismane-like_a/b-sand"/>
</dbReference>
<feature type="binding site" evidence="6">
    <location>
        <position position="478"/>
    </location>
    <ligand>
        <name>hybrid [4Fe-2O-2S] cluster</name>
        <dbReference type="ChEBI" id="CHEBI:60519"/>
    </ligand>
</feature>
<evidence type="ECO:0000256" key="2">
    <source>
        <dbReference type="ARBA" id="ARBA00022723"/>
    </source>
</evidence>
<dbReference type="InterPro" id="IPR016100">
    <property type="entry name" value="Prismane_a-bundle"/>
</dbReference>
<accession>A0A369M9K6</accession>
<feature type="binding site" evidence="6">
    <location>
        <position position="228"/>
    </location>
    <ligand>
        <name>hybrid [4Fe-2O-2S] cluster</name>
        <dbReference type="ChEBI" id="CHEBI:60519"/>
    </ligand>
</feature>
<dbReference type="FunFam" id="1.20.1270.20:FF:000001">
    <property type="entry name" value="Hydroxylamine reductase"/>
    <property type="match status" value="1"/>
</dbReference>
<organism evidence="7 8">
    <name type="scientific">Gordonibacter pamelaeae</name>
    <dbReference type="NCBI Taxonomy" id="471189"/>
    <lineage>
        <taxon>Bacteria</taxon>
        <taxon>Bacillati</taxon>
        <taxon>Actinomycetota</taxon>
        <taxon>Coriobacteriia</taxon>
        <taxon>Eggerthellales</taxon>
        <taxon>Eggerthellaceae</taxon>
        <taxon>Gordonibacter</taxon>
    </lineage>
</organism>
<dbReference type="InterPro" id="IPR011254">
    <property type="entry name" value="Prismane-like_sf"/>
</dbReference>
<feature type="binding site" evidence="6">
    <location>
        <position position="252"/>
    </location>
    <ligand>
        <name>hybrid [4Fe-2O-2S] cluster</name>
        <dbReference type="ChEBI" id="CHEBI:60519"/>
    </ligand>
</feature>
<dbReference type="Proteomes" id="UP000254000">
    <property type="component" value="Unassembled WGS sequence"/>
</dbReference>
<name>A0A369M9K6_9ACTN</name>
<keyword evidence="8" id="KW-1185">Reference proteome</keyword>
<feature type="binding site" evidence="6">
    <location>
        <position position="442"/>
    </location>
    <ligand>
        <name>hybrid [4Fe-2O-2S] cluster</name>
        <dbReference type="ChEBI" id="CHEBI:60519"/>
    </ligand>
</feature>
<keyword evidence="6" id="KW-0004">4Fe-4S</keyword>
<keyword evidence="4 6" id="KW-0408">Iron</keyword>
<dbReference type="Gene3D" id="1.20.1270.20">
    <property type="match status" value="2"/>
</dbReference>
<keyword evidence="3 6" id="KW-0560">Oxidoreductase</keyword>
<dbReference type="HAMAP" id="MF_00069">
    <property type="entry name" value="Hydroxylam_reduct"/>
    <property type="match status" value="1"/>
</dbReference>
<dbReference type="Pfam" id="PF03063">
    <property type="entry name" value="Prismane"/>
    <property type="match status" value="1"/>
</dbReference>
<feature type="binding site" description="via persulfide group" evidence="6">
    <location>
        <position position="389"/>
    </location>
    <ligand>
        <name>hybrid [4Fe-2O-2S] cluster</name>
        <dbReference type="ChEBI" id="CHEBI:60519"/>
    </ligand>
</feature>
<dbReference type="GO" id="GO:0005737">
    <property type="term" value="C:cytoplasm"/>
    <property type="evidence" value="ECO:0007669"/>
    <property type="project" value="UniProtKB-SubCell"/>
</dbReference>
<feature type="modified residue" description="Cysteine persulfide" evidence="6">
    <location>
        <position position="389"/>
    </location>
</feature>
<dbReference type="AlphaFoldDB" id="A0A369M9K6"/>
<comment type="subcellular location">
    <subcellularLocation>
        <location evidence="6">Cytoplasm</location>
    </subcellularLocation>
</comment>
<evidence type="ECO:0000313" key="7">
    <source>
        <dbReference type="EMBL" id="RDB67166.1"/>
    </source>
</evidence>
<dbReference type="EMBL" id="PPTS01000001">
    <property type="protein sequence ID" value="RDB67166.1"/>
    <property type="molecule type" value="Genomic_DNA"/>
</dbReference>
<sequence length="533" mass="56314">MDTTMFCFQCEQTAGCAGCMGAAGVCGKTAATAQVQDELTGALVGLALTVQAAKAAEGVKAAVCDEADNVAMEGLFATLTNVDFDDASLRALTARAHAERDRIAAALGVEAASDYDLALLWNAPEDVRSLKSLVLFGLRGVAAYAYHAAVLGYRDETVSAFLHQGLASLADNEAGADELLPLALRVGEVNLRCMELLDQANTETFGTPEPTQVARTIEPGPFIVVSGHDLLDLKLVLDQAAGRGVNVYTHGELLPAHAYPLFKQYPHLRGNLGTAWQNQREEFANLPAPILFTTNCLMPPAASYADRVFTTGPVAFPGMARIDANKDFGPVIESALELGGFAEPRAVAAEEGAWLTTGFGHGAILGSADAVVDAVKQGAISHFFLVGGCDGARPGRGYFRDFVRRTPADSVVLTLACGKFRFNDLDLGTVAGLPRLMDMGQCNDAYGAIRVAVALAEAFECGVNDLPLTLVLSWYEQKAVSILLSLLNLGIKGIYLGPTLPAFVSPGVLDVLVREFDVHPISTPEEDLAVILA</sequence>
<dbReference type="GO" id="GO:0050418">
    <property type="term" value="F:hydroxylamine reductase activity"/>
    <property type="evidence" value="ECO:0007669"/>
    <property type="project" value="UniProtKB-UniRule"/>
</dbReference>
<feature type="binding site" evidence="6">
    <location>
        <position position="26"/>
    </location>
    <ligand>
        <name>[4Fe-4S] cluster</name>
        <dbReference type="ChEBI" id="CHEBI:49883"/>
    </ligand>
</feature>
<gene>
    <name evidence="6" type="primary">hcp</name>
    <name evidence="7" type="ORF">C1877_01630</name>
</gene>
<keyword evidence="2 6" id="KW-0479">Metal-binding</keyword>
<feature type="binding site" evidence="6">
    <location>
        <position position="417"/>
    </location>
    <ligand>
        <name>hybrid [4Fe-2O-2S] cluster</name>
        <dbReference type="ChEBI" id="CHEBI:60519"/>
    </ligand>
</feature>
<dbReference type="GO" id="GO:0051539">
    <property type="term" value="F:4 iron, 4 sulfur cluster binding"/>
    <property type="evidence" value="ECO:0007669"/>
    <property type="project" value="UniProtKB-KW"/>
</dbReference>
<evidence type="ECO:0000256" key="5">
    <source>
        <dbReference type="ARBA" id="ARBA00023014"/>
    </source>
</evidence>
<protein>
    <recommendedName>
        <fullName evidence="6">Hydroxylamine reductase</fullName>
        <ecNumber evidence="6">1.7.99.1</ecNumber>
    </recommendedName>
    <alternativeName>
        <fullName evidence="6">Hybrid-cluster protein</fullName>
        <shortName evidence="6">HCP</shortName>
    </alternativeName>
    <alternativeName>
        <fullName evidence="6">Prismane protein</fullName>
    </alternativeName>
</protein>
<proteinExistence type="inferred from homology"/>
<feature type="binding site" evidence="6">
    <location>
        <position position="296"/>
    </location>
    <ligand>
        <name>hybrid [4Fe-2O-2S] cluster</name>
        <dbReference type="ChEBI" id="CHEBI:60519"/>
    </ligand>
</feature>
<evidence type="ECO:0000256" key="1">
    <source>
        <dbReference type="ARBA" id="ARBA00022490"/>
    </source>
</evidence>
<evidence type="ECO:0000256" key="3">
    <source>
        <dbReference type="ARBA" id="ARBA00023002"/>
    </source>
</evidence>
<dbReference type="GeneID" id="78358415"/>
<comment type="function">
    <text evidence="6">Catalyzes the reduction of hydroxylamine to form NH(3) and H(2)O.</text>
</comment>
<evidence type="ECO:0000313" key="8">
    <source>
        <dbReference type="Proteomes" id="UP000254000"/>
    </source>
</evidence>
<feature type="binding site" evidence="6">
    <location>
        <position position="7"/>
    </location>
    <ligand>
        <name>[4Fe-4S] cluster</name>
        <dbReference type="ChEBI" id="CHEBI:49883"/>
    </ligand>
</feature>
<dbReference type="FunFam" id="3.40.50.2030:FF:000001">
    <property type="entry name" value="Hydroxylamine reductase"/>
    <property type="match status" value="1"/>
</dbReference>
<comment type="cofactor">
    <cofactor evidence="6">
        <name>[4Fe-4S] cluster</name>
        <dbReference type="ChEBI" id="CHEBI:49883"/>
    </cofactor>
    <text evidence="6">Binds 1 [4Fe-4S] cluster.</text>
</comment>
<dbReference type="RefSeq" id="WP_015540062.1">
    <property type="nucleotide sequence ID" value="NZ_CABMMS010000001.1"/>
</dbReference>
<dbReference type="PANTHER" id="PTHR30109">
    <property type="entry name" value="HYDROXYLAMINE REDUCTASE"/>
    <property type="match status" value="1"/>
</dbReference>
<dbReference type="PIRSF" id="PIRSF000076">
    <property type="entry name" value="HCP"/>
    <property type="match status" value="1"/>
</dbReference>
<dbReference type="NCBIfam" id="TIGR01703">
    <property type="entry name" value="hybrid_clust"/>
    <property type="match status" value="1"/>
</dbReference>
<dbReference type="GO" id="GO:0004601">
    <property type="term" value="F:peroxidase activity"/>
    <property type="evidence" value="ECO:0007669"/>
    <property type="project" value="TreeGrafter"/>
</dbReference>
<feature type="binding site" evidence="6">
    <location>
        <position position="10"/>
    </location>
    <ligand>
        <name>[4Fe-4S] cluster</name>
        <dbReference type="ChEBI" id="CHEBI:49883"/>
    </ligand>
</feature>
<reference evidence="7 8" key="1">
    <citation type="journal article" date="2018" name="Elife">
        <title>Discovery and characterization of a prevalent human gut bacterial enzyme sufficient for the inactivation of a family of plant toxins.</title>
        <authorList>
            <person name="Koppel N."/>
            <person name="Bisanz J.E."/>
            <person name="Pandelia M.E."/>
            <person name="Turnbaugh P.J."/>
            <person name="Balskus E.P."/>
        </authorList>
    </citation>
    <scope>NUCLEOTIDE SEQUENCE [LARGE SCALE GENOMIC DNA]</scope>
    <source>
        <strain evidence="7 8">3C</strain>
    </source>
</reference>
<dbReference type="GO" id="GO:0042542">
    <property type="term" value="P:response to hydrogen peroxide"/>
    <property type="evidence" value="ECO:0007669"/>
    <property type="project" value="TreeGrafter"/>
</dbReference>
<evidence type="ECO:0000256" key="4">
    <source>
        <dbReference type="ARBA" id="ARBA00023004"/>
    </source>
</evidence>
<comment type="similarity">
    <text evidence="6">Belongs to the HCP family.</text>
</comment>